<feature type="compositionally biased region" description="Basic and acidic residues" evidence="14">
    <location>
        <begin position="246"/>
        <end position="260"/>
    </location>
</feature>
<feature type="region of interest" description="Disordered" evidence="14">
    <location>
        <begin position="438"/>
        <end position="466"/>
    </location>
</feature>
<dbReference type="GO" id="GO:0004693">
    <property type="term" value="F:cyclin-dependent protein serine/threonine kinase activity"/>
    <property type="evidence" value="ECO:0007669"/>
    <property type="project" value="UniProtKB-EC"/>
</dbReference>
<accession>A0A224YU80</accession>
<protein>
    <recommendedName>
        <fullName evidence="3">cyclin-dependent kinase</fullName>
        <ecNumber evidence="3">2.7.11.22</ecNumber>
    </recommendedName>
    <alternativeName>
        <fullName evidence="13">Galactosyltransferase-associated protein kinase p58/GTA</fullName>
    </alternativeName>
</protein>
<evidence type="ECO:0000256" key="3">
    <source>
        <dbReference type="ARBA" id="ARBA00012425"/>
    </source>
</evidence>
<comment type="catalytic activity">
    <reaction evidence="12">
        <text>L-seryl-[protein] + ATP = O-phospho-L-seryl-[protein] + ADP + H(+)</text>
        <dbReference type="Rhea" id="RHEA:17989"/>
        <dbReference type="Rhea" id="RHEA-COMP:9863"/>
        <dbReference type="Rhea" id="RHEA-COMP:11604"/>
        <dbReference type="ChEBI" id="CHEBI:15378"/>
        <dbReference type="ChEBI" id="CHEBI:29999"/>
        <dbReference type="ChEBI" id="CHEBI:30616"/>
        <dbReference type="ChEBI" id="CHEBI:83421"/>
        <dbReference type="ChEBI" id="CHEBI:456216"/>
        <dbReference type="EC" id="2.7.11.22"/>
    </reaction>
</comment>
<evidence type="ECO:0000256" key="1">
    <source>
        <dbReference type="ARBA" id="ARBA00001946"/>
    </source>
</evidence>
<sequence length="839" mass="95045">MSRSSNDSEEDGEIDREETRYNMVSSSVTSPAKDYAEQADDSDSYDTEDGGEDMLHIQPPQATIVIPKRDRRDRKRDRHSRKHESSHSRGKDRRPSSRDRSGGHRDSRRAAADSSSSHRSSSTRNRDMREHDNRHRQAHRTEEKVARPVEPPSRSGRNEASSSSGSSSSKEQARAPPRDVGRSVQRELKEVSRNDLRDAREKIREAKEAREQREREQREKEEREQERLQREWRKERLLIVSQASTQRERDREHRKTEAARSAEVAKLTNRERSRSPLTRSLDDRSDLPEISLTVEDERLTDIEDEEPSPPKTVSHVGQGEPRISLMDTNINKEQPPQAPPQPRAVAKSSDDDDDDDDDDDGSDGSSDSSSDDSSDSDDSSSSDDDSEDDEKYSEDGKVDGTDVGKTGTDNDLLGKLLKKCETFLNKFEKMKEEVSQKAVTAEAHTTGEASPLSEDDDDDTQLPPYLPAIQGCRSVEEFHCLNRIEEGTYGVVYRARDKQTDEIVALKRLKMEKEKEGFPITSLREINTLLKAQHPNIVTVREIVVGSNMDKIYIVMDYVEHDLKSLMEVMKQPFLVGEVKTLMLQLLKAVAHLHDNWILHRDLKTSNLLLSHKGILKVGDFGLAREYGSPLKHYTPIVVTMWYRAPELLLGVKEYSTPIDMWSVGCIFGELLTMKPLFPGKSDIDQLNRIFKDLGTPSEKIWPGYTELPLVKKVTFTEHPYNNLRSRFGHTLSNLGFDLINKFLTYFPQRRITAEEALKHEFFNETPVPVDPSMFPTWPAKSELGHRKAQSPKPPSGGKQFAKQLGEGDDEGLLAAAGFHMNIPSKGSSAKGTGFSLKF</sequence>
<keyword evidence="6" id="KW-0808">Transferase</keyword>
<evidence type="ECO:0000256" key="6">
    <source>
        <dbReference type="ARBA" id="ARBA00022679"/>
    </source>
</evidence>
<feature type="compositionally biased region" description="Acidic residues" evidence="14">
    <location>
        <begin position="369"/>
        <end position="392"/>
    </location>
</feature>
<keyword evidence="9" id="KW-0067">ATP-binding</keyword>
<comment type="catalytic activity">
    <reaction evidence="11">
        <text>L-threonyl-[protein] + ATP = O-phospho-L-threonyl-[protein] + ADP + H(+)</text>
        <dbReference type="Rhea" id="RHEA:46608"/>
        <dbReference type="Rhea" id="RHEA-COMP:11060"/>
        <dbReference type="Rhea" id="RHEA-COMP:11605"/>
        <dbReference type="ChEBI" id="CHEBI:15378"/>
        <dbReference type="ChEBI" id="CHEBI:30013"/>
        <dbReference type="ChEBI" id="CHEBI:30616"/>
        <dbReference type="ChEBI" id="CHEBI:61977"/>
        <dbReference type="ChEBI" id="CHEBI:456216"/>
        <dbReference type="EC" id="2.7.11.22"/>
    </reaction>
</comment>
<dbReference type="EC" id="2.7.11.22" evidence="3"/>
<feature type="compositionally biased region" description="Low complexity" evidence="14">
    <location>
        <begin position="112"/>
        <end position="123"/>
    </location>
</feature>
<organism evidence="16">
    <name type="scientific">Rhipicephalus zambeziensis</name>
    <dbReference type="NCBI Taxonomy" id="60191"/>
    <lineage>
        <taxon>Eukaryota</taxon>
        <taxon>Metazoa</taxon>
        <taxon>Ecdysozoa</taxon>
        <taxon>Arthropoda</taxon>
        <taxon>Chelicerata</taxon>
        <taxon>Arachnida</taxon>
        <taxon>Acari</taxon>
        <taxon>Parasitiformes</taxon>
        <taxon>Ixodida</taxon>
        <taxon>Ixodoidea</taxon>
        <taxon>Ixodidae</taxon>
        <taxon>Rhipicephalinae</taxon>
        <taxon>Rhipicephalus</taxon>
        <taxon>Rhipicephalus</taxon>
    </lineage>
</organism>
<evidence type="ECO:0000259" key="15">
    <source>
        <dbReference type="PROSITE" id="PS50011"/>
    </source>
</evidence>
<dbReference type="InterPro" id="IPR050108">
    <property type="entry name" value="CDK"/>
</dbReference>
<dbReference type="PANTHER" id="PTHR24056:SF107">
    <property type="entry name" value="CYCLIN-DEPENDENT KINASE 11A-RELATED"/>
    <property type="match status" value="1"/>
</dbReference>
<evidence type="ECO:0000256" key="4">
    <source>
        <dbReference type="ARBA" id="ARBA00022527"/>
    </source>
</evidence>
<keyword evidence="16" id="KW-0132">Cell division</keyword>
<reference evidence="16" key="1">
    <citation type="journal article" date="2017" name="Parasit. Vectors">
        <title>Sialotranscriptomics of Rhipicephalus zambeziensis reveals intricate expression profiles of secretory proteins and suggests tight temporal transcriptional regulation during blood-feeding.</title>
        <authorList>
            <person name="de Castro M.H."/>
            <person name="de Klerk D."/>
            <person name="Pienaar R."/>
            <person name="Rees D.J.G."/>
            <person name="Mans B.J."/>
        </authorList>
    </citation>
    <scope>NUCLEOTIDE SEQUENCE</scope>
    <source>
        <tissue evidence="16">Salivary glands</tissue>
    </source>
</reference>
<dbReference type="GO" id="GO:0051301">
    <property type="term" value="P:cell division"/>
    <property type="evidence" value="ECO:0007669"/>
    <property type="project" value="UniProtKB-KW"/>
</dbReference>
<evidence type="ECO:0000256" key="8">
    <source>
        <dbReference type="ARBA" id="ARBA00022777"/>
    </source>
</evidence>
<feature type="compositionally biased region" description="Low complexity" evidence="14">
    <location>
        <begin position="153"/>
        <end position="169"/>
    </location>
</feature>
<dbReference type="EMBL" id="GFPF01006667">
    <property type="protein sequence ID" value="MAA17813.1"/>
    <property type="molecule type" value="Transcribed_RNA"/>
</dbReference>
<feature type="compositionally biased region" description="Acidic residues" evidence="14">
    <location>
        <begin position="37"/>
        <end position="52"/>
    </location>
</feature>
<feature type="compositionally biased region" description="Basic and acidic residues" evidence="14">
    <location>
        <begin position="171"/>
        <end position="237"/>
    </location>
</feature>
<keyword evidence="4" id="KW-0723">Serine/threonine-protein kinase</keyword>
<dbReference type="CDD" id="cd07843">
    <property type="entry name" value="STKc_CDC2L1"/>
    <property type="match status" value="1"/>
</dbReference>
<evidence type="ECO:0000256" key="10">
    <source>
        <dbReference type="ARBA" id="ARBA00023306"/>
    </source>
</evidence>
<dbReference type="FunFam" id="1.10.510.10:FF:000124">
    <property type="entry name" value="cyclin-dependent kinase 11B isoform X1"/>
    <property type="match status" value="1"/>
</dbReference>
<evidence type="ECO:0000313" key="16">
    <source>
        <dbReference type="EMBL" id="MAA17813.1"/>
    </source>
</evidence>
<dbReference type="SMART" id="SM00220">
    <property type="entry name" value="S_TKc"/>
    <property type="match status" value="1"/>
</dbReference>
<evidence type="ECO:0000256" key="2">
    <source>
        <dbReference type="ARBA" id="ARBA00006485"/>
    </source>
</evidence>
<feature type="compositionally biased region" description="Basic and acidic residues" evidence="14">
    <location>
        <begin position="124"/>
        <end position="147"/>
    </location>
</feature>
<evidence type="ECO:0000256" key="7">
    <source>
        <dbReference type="ARBA" id="ARBA00022741"/>
    </source>
</evidence>
<comment type="similarity">
    <text evidence="2">Belongs to the protein kinase superfamily. CMGC Ser/Thr protein kinase family. CDC2/CDKX subfamily.</text>
</comment>
<keyword evidence="7" id="KW-0547">Nucleotide-binding</keyword>
<dbReference type="PANTHER" id="PTHR24056">
    <property type="entry name" value="CELL DIVISION PROTEIN KINASE"/>
    <property type="match status" value="1"/>
</dbReference>
<dbReference type="GO" id="GO:0005634">
    <property type="term" value="C:nucleus"/>
    <property type="evidence" value="ECO:0007669"/>
    <property type="project" value="UniProtKB-ARBA"/>
</dbReference>
<dbReference type="InterPro" id="IPR008271">
    <property type="entry name" value="Ser/Thr_kinase_AS"/>
</dbReference>
<feature type="region of interest" description="Disordered" evidence="14">
    <location>
        <begin position="779"/>
        <end position="807"/>
    </location>
</feature>
<dbReference type="GO" id="GO:0005524">
    <property type="term" value="F:ATP binding"/>
    <property type="evidence" value="ECO:0007669"/>
    <property type="project" value="UniProtKB-KW"/>
</dbReference>
<dbReference type="InterPro" id="IPR000719">
    <property type="entry name" value="Prot_kinase_dom"/>
</dbReference>
<dbReference type="Gene3D" id="3.30.200.20">
    <property type="entry name" value="Phosphorylase Kinase, domain 1"/>
    <property type="match status" value="1"/>
</dbReference>
<feature type="compositionally biased region" description="Basic residues" evidence="14">
    <location>
        <begin position="69"/>
        <end position="82"/>
    </location>
</feature>
<keyword evidence="10" id="KW-0131">Cell cycle</keyword>
<dbReference type="GO" id="GO:0007346">
    <property type="term" value="P:regulation of mitotic cell cycle"/>
    <property type="evidence" value="ECO:0007669"/>
    <property type="project" value="TreeGrafter"/>
</dbReference>
<evidence type="ECO:0000256" key="5">
    <source>
        <dbReference type="ARBA" id="ARBA00022553"/>
    </source>
</evidence>
<dbReference type="InterPro" id="IPR011009">
    <property type="entry name" value="Kinase-like_dom_sf"/>
</dbReference>
<keyword evidence="8" id="KW-0418">Kinase</keyword>
<feature type="compositionally biased region" description="Basic and acidic residues" evidence="14">
    <location>
        <begin position="83"/>
        <end position="111"/>
    </location>
</feature>
<name>A0A224YU80_9ACAR</name>
<feature type="compositionally biased region" description="Basic and acidic residues" evidence="14">
    <location>
        <begin position="393"/>
        <end position="402"/>
    </location>
</feature>
<dbReference type="PROSITE" id="PS50011">
    <property type="entry name" value="PROTEIN_KINASE_DOM"/>
    <property type="match status" value="1"/>
</dbReference>
<dbReference type="PROSITE" id="PS00108">
    <property type="entry name" value="PROTEIN_KINASE_ST"/>
    <property type="match status" value="1"/>
</dbReference>
<evidence type="ECO:0000256" key="13">
    <source>
        <dbReference type="ARBA" id="ARBA00079859"/>
    </source>
</evidence>
<feature type="domain" description="Protein kinase" evidence="15">
    <location>
        <begin position="478"/>
        <end position="763"/>
    </location>
</feature>
<comment type="cofactor">
    <cofactor evidence="1">
        <name>Mg(2+)</name>
        <dbReference type="ChEBI" id="CHEBI:18420"/>
    </cofactor>
</comment>
<feature type="compositionally biased region" description="Acidic residues" evidence="14">
    <location>
        <begin position="350"/>
        <end position="362"/>
    </location>
</feature>
<feature type="compositionally biased region" description="Acidic residues" evidence="14">
    <location>
        <begin position="7"/>
        <end position="16"/>
    </location>
</feature>
<dbReference type="Pfam" id="PF00069">
    <property type="entry name" value="Pkinase"/>
    <property type="match status" value="1"/>
</dbReference>
<proteinExistence type="inferred from homology"/>
<feature type="compositionally biased region" description="Basic and acidic residues" evidence="14">
    <location>
        <begin position="268"/>
        <end position="287"/>
    </location>
</feature>
<keyword evidence="5" id="KW-0597">Phosphoprotein</keyword>
<dbReference type="AlphaFoldDB" id="A0A224YU80"/>
<evidence type="ECO:0000256" key="11">
    <source>
        <dbReference type="ARBA" id="ARBA00047811"/>
    </source>
</evidence>
<dbReference type="Gene3D" id="1.10.510.10">
    <property type="entry name" value="Transferase(Phosphotransferase) domain 1"/>
    <property type="match status" value="1"/>
</dbReference>
<evidence type="ECO:0000256" key="14">
    <source>
        <dbReference type="SAM" id="MobiDB-lite"/>
    </source>
</evidence>
<dbReference type="FunFam" id="3.30.200.20:FF:000054">
    <property type="entry name" value="Cyclin-dependent kinase 11B"/>
    <property type="match status" value="1"/>
</dbReference>
<feature type="region of interest" description="Disordered" evidence="14">
    <location>
        <begin position="1"/>
        <end position="411"/>
    </location>
</feature>
<evidence type="ECO:0000256" key="12">
    <source>
        <dbReference type="ARBA" id="ARBA00048367"/>
    </source>
</evidence>
<dbReference type="SUPFAM" id="SSF56112">
    <property type="entry name" value="Protein kinase-like (PK-like)"/>
    <property type="match status" value="1"/>
</dbReference>
<evidence type="ECO:0000256" key="9">
    <source>
        <dbReference type="ARBA" id="ARBA00022840"/>
    </source>
</evidence>
<dbReference type="InterPro" id="IPR045267">
    <property type="entry name" value="CDK11/PITSLRE_STKc"/>
</dbReference>